<keyword evidence="4 7" id="KW-0812">Transmembrane</keyword>
<dbReference type="InterPro" id="IPR013784">
    <property type="entry name" value="Carb-bd-like_fold"/>
</dbReference>
<dbReference type="PROSITE" id="PS52016">
    <property type="entry name" value="TONB_DEPENDENT_REC_3"/>
    <property type="match status" value="1"/>
</dbReference>
<dbReference type="Gene3D" id="2.40.170.20">
    <property type="entry name" value="TonB-dependent receptor, beta-barrel domain"/>
    <property type="match status" value="1"/>
</dbReference>
<feature type="signal peptide" evidence="8">
    <location>
        <begin position="1"/>
        <end position="21"/>
    </location>
</feature>
<dbReference type="PANTHER" id="PTHR40980:SF4">
    <property type="entry name" value="TONB-DEPENDENT RECEPTOR-LIKE BETA-BARREL DOMAIN-CONTAINING PROTEIN"/>
    <property type="match status" value="1"/>
</dbReference>
<dbReference type="Pfam" id="PF13620">
    <property type="entry name" value="CarboxypepD_reg"/>
    <property type="match status" value="1"/>
</dbReference>
<evidence type="ECO:0000256" key="3">
    <source>
        <dbReference type="ARBA" id="ARBA00022452"/>
    </source>
</evidence>
<evidence type="ECO:0000313" key="10">
    <source>
        <dbReference type="EMBL" id="GEO11571.1"/>
    </source>
</evidence>
<keyword evidence="5 7" id="KW-0472">Membrane</keyword>
<dbReference type="Pfam" id="PF14905">
    <property type="entry name" value="OMP_b-brl_3"/>
    <property type="match status" value="1"/>
</dbReference>
<dbReference type="OrthoDB" id="905812at2"/>
<dbReference type="InterPro" id="IPR039426">
    <property type="entry name" value="TonB-dep_rcpt-like"/>
</dbReference>
<evidence type="ECO:0000256" key="5">
    <source>
        <dbReference type="ARBA" id="ARBA00023136"/>
    </source>
</evidence>
<feature type="chain" id="PRO_5022000578" evidence="8">
    <location>
        <begin position="22"/>
        <end position="819"/>
    </location>
</feature>
<evidence type="ECO:0000256" key="1">
    <source>
        <dbReference type="ARBA" id="ARBA00004571"/>
    </source>
</evidence>
<dbReference type="InterPro" id="IPR036942">
    <property type="entry name" value="Beta-barrel_TonB_sf"/>
</dbReference>
<evidence type="ECO:0000313" key="11">
    <source>
        <dbReference type="Proteomes" id="UP000321513"/>
    </source>
</evidence>
<accession>A0A512BHZ5</accession>
<evidence type="ECO:0000256" key="4">
    <source>
        <dbReference type="ARBA" id="ARBA00022692"/>
    </source>
</evidence>
<evidence type="ECO:0000256" key="6">
    <source>
        <dbReference type="ARBA" id="ARBA00023237"/>
    </source>
</evidence>
<evidence type="ECO:0000256" key="8">
    <source>
        <dbReference type="SAM" id="SignalP"/>
    </source>
</evidence>
<comment type="caution">
    <text evidence="10">The sequence shown here is derived from an EMBL/GenBank/DDBJ whole genome shotgun (WGS) entry which is preliminary data.</text>
</comment>
<dbReference type="GO" id="GO:0030246">
    <property type="term" value="F:carbohydrate binding"/>
    <property type="evidence" value="ECO:0007669"/>
    <property type="project" value="InterPro"/>
</dbReference>
<keyword evidence="2 7" id="KW-0813">Transport</keyword>
<dbReference type="PANTHER" id="PTHR40980">
    <property type="entry name" value="PLUG DOMAIN-CONTAINING PROTEIN"/>
    <property type="match status" value="1"/>
</dbReference>
<sequence>MKRLTAYLTALLLLVSSFAKSQENASPAAAKVAALSGIVTGENNKALTYATISLLTVKDSSLIKTTMTDSTGTYRFNNITPGAYFISVSMTGYRAGKSNTITIGAGVSKVQAPSLKLEIESKSLAAVVVTAKKSFIERKIDRTIVNVENSAISAGSTALEVLEKAPGVIVDKDGNISMSGKSGVMVMIDGKQTYMSHSEVAQLLRSMQSSQVESIELITNPSAKYDAAGNAGIINIKTKKSKTVGTNGAANIGMGYGNRYKTNAGINLNHRNEKMNIFANYNHGVNHTDRVLDISRVNRLNNQNTYFTQREADDRNYQSNNYKAGVDFFLNSKNTLGFLISGYANNSSSNSNNVTNIGASQKVSDSLINVAGRSNGRYRNMAYNINYKVILDTTGKELAIDADCSRNHSRDFNSYDNFFLSKDGSQFRDPYLNRNTTPSLINIKSIKADYVWPVSKSLKVEAGVKSSLVRTDNDLQFEEMENNNWKNNSNRSNHFIYDETIHAGYVNGSKQFKNTSIQIGLRAEKTISKGNSITENKVVERSYFDLFPSLFVNQTISNNHSTSFSYSRRIDRPSYDALNPFVYYLDQYTFQKGNPFLNPQYTHSFEVGYLYKKKYSANFRYAVTKDNITDVILPDTARKGLYQTSANVNDAKFLSLTLNAPVAITKWWNTNNTVTVFNNQYQATGLEGLNLDVNKSSFYLNTNHNFTLSQTFTAEAGANYTSSNVYGTFNFGSSYSVDLGLSKTLMNKKASVKFSVNDVFNTRATNIHSSLSSVNYKLYQKAETRVFRLTFSYRFGSSAIKEARHRSTGLESEQSRVKQ</sequence>
<reference evidence="10 11" key="1">
    <citation type="submission" date="2019-07" db="EMBL/GenBank/DDBJ databases">
        <title>Whole genome shotgun sequence of Segetibacter aerophilus NBRC 106135.</title>
        <authorList>
            <person name="Hosoyama A."/>
            <person name="Uohara A."/>
            <person name="Ohji S."/>
            <person name="Ichikawa N."/>
        </authorList>
    </citation>
    <scope>NUCLEOTIDE SEQUENCE [LARGE SCALE GENOMIC DNA]</scope>
    <source>
        <strain evidence="10 11">NBRC 106135</strain>
    </source>
</reference>
<dbReference type="SUPFAM" id="SSF49452">
    <property type="entry name" value="Starch-binding domain-like"/>
    <property type="match status" value="1"/>
</dbReference>
<dbReference type="InterPro" id="IPR041700">
    <property type="entry name" value="OMP_b-brl_3"/>
</dbReference>
<dbReference type="AlphaFoldDB" id="A0A512BHZ5"/>
<keyword evidence="6 7" id="KW-0998">Cell outer membrane</keyword>
<proteinExistence type="inferred from homology"/>
<dbReference type="RefSeq" id="WP_147205673.1">
    <property type="nucleotide sequence ID" value="NZ_BJYT01000024.1"/>
</dbReference>
<dbReference type="Gene3D" id="2.60.40.1120">
    <property type="entry name" value="Carboxypeptidase-like, regulatory domain"/>
    <property type="match status" value="1"/>
</dbReference>
<keyword evidence="3 7" id="KW-1134">Transmembrane beta strand</keyword>
<keyword evidence="11" id="KW-1185">Reference proteome</keyword>
<dbReference type="InterPro" id="IPR037066">
    <property type="entry name" value="Plug_dom_sf"/>
</dbReference>
<evidence type="ECO:0000259" key="9">
    <source>
        <dbReference type="Pfam" id="PF14905"/>
    </source>
</evidence>
<keyword evidence="8" id="KW-0732">Signal</keyword>
<feature type="domain" description="Outer membrane protein beta-barrel" evidence="9">
    <location>
        <begin position="391"/>
        <end position="793"/>
    </location>
</feature>
<dbReference type="Gene3D" id="2.170.130.10">
    <property type="entry name" value="TonB-dependent receptor, plug domain"/>
    <property type="match status" value="1"/>
</dbReference>
<dbReference type="SUPFAM" id="SSF56935">
    <property type="entry name" value="Porins"/>
    <property type="match status" value="1"/>
</dbReference>
<evidence type="ECO:0000256" key="2">
    <source>
        <dbReference type="ARBA" id="ARBA00022448"/>
    </source>
</evidence>
<name>A0A512BHZ5_9BACT</name>
<gene>
    <name evidence="10" type="ORF">SAE01_40670</name>
</gene>
<keyword evidence="10" id="KW-0675">Receptor</keyword>
<comment type="similarity">
    <text evidence="7">Belongs to the TonB-dependent receptor family.</text>
</comment>
<dbReference type="GO" id="GO:0009279">
    <property type="term" value="C:cell outer membrane"/>
    <property type="evidence" value="ECO:0007669"/>
    <property type="project" value="UniProtKB-SubCell"/>
</dbReference>
<dbReference type="EMBL" id="BJYT01000024">
    <property type="protein sequence ID" value="GEO11571.1"/>
    <property type="molecule type" value="Genomic_DNA"/>
</dbReference>
<evidence type="ECO:0000256" key="7">
    <source>
        <dbReference type="PROSITE-ProRule" id="PRU01360"/>
    </source>
</evidence>
<comment type="subcellular location">
    <subcellularLocation>
        <location evidence="1 7">Cell outer membrane</location>
        <topology evidence="1 7">Multi-pass membrane protein</topology>
    </subcellularLocation>
</comment>
<protein>
    <submittedName>
        <fullName evidence="10">TonB-dependent receptor</fullName>
    </submittedName>
</protein>
<organism evidence="10 11">
    <name type="scientific">Segetibacter aerophilus</name>
    <dbReference type="NCBI Taxonomy" id="670293"/>
    <lineage>
        <taxon>Bacteria</taxon>
        <taxon>Pseudomonadati</taxon>
        <taxon>Bacteroidota</taxon>
        <taxon>Chitinophagia</taxon>
        <taxon>Chitinophagales</taxon>
        <taxon>Chitinophagaceae</taxon>
        <taxon>Segetibacter</taxon>
    </lineage>
</organism>
<dbReference type="Proteomes" id="UP000321513">
    <property type="component" value="Unassembled WGS sequence"/>
</dbReference>